<organism evidence="1 2">
    <name type="scientific">Prorocentrum cordatum</name>
    <dbReference type="NCBI Taxonomy" id="2364126"/>
    <lineage>
        <taxon>Eukaryota</taxon>
        <taxon>Sar</taxon>
        <taxon>Alveolata</taxon>
        <taxon>Dinophyceae</taxon>
        <taxon>Prorocentrales</taxon>
        <taxon>Prorocentraceae</taxon>
        <taxon>Prorocentrum</taxon>
    </lineage>
</organism>
<gene>
    <name evidence="1" type="ORF">PCOR1329_LOCUS25689</name>
</gene>
<dbReference type="Proteomes" id="UP001189429">
    <property type="component" value="Unassembled WGS sequence"/>
</dbReference>
<reference evidence="1" key="1">
    <citation type="submission" date="2023-10" db="EMBL/GenBank/DDBJ databases">
        <authorList>
            <person name="Chen Y."/>
            <person name="Shah S."/>
            <person name="Dougan E. K."/>
            <person name="Thang M."/>
            <person name="Chan C."/>
        </authorList>
    </citation>
    <scope>NUCLEOTIDE SEQUENCE [LARGE SCALE GENOMIC DNA]</scope>
</reference>
<protein>
    <submittedName>
        <fullName evidence="1">Uncharacterized protein</fullName>
    </submittedName>
</protein>
<evidence type="ECO:0000313" key="1">
    <source>
        <dbReference type="EMBL" id="CAK0825592.1"/>
    </source>
</evidence>
<sequence length="139" mass="14796">MQSSVFTSSHIIGCGDSYCTGSSSNTISGNTFKLCSSYECADTSSPGASAVGDPHLQNIYGERFDLMKPGVHVLINIPRGVSADAALLRAQADARRLGGQCADLYFQELNVTGSWAEAQQVGSHHYSVSTWPRQVPPPC</sequence>
<evidence type="ECO:0000313" key="2">
    <source>
        <dbReference type="Proteomes" id="UP001189429"/>
    </source>
</evidence>
<accession>A0ABN9S1I8</accession>
<keyword evidence="2" id="KW-1185">Reference proteome</keyword>
<comment type="caution">
    <text evidence="1">The sequence shown here is derived from an EMBL/GenBank/DDBJ whole genome shotgun (WGS) entry which is preliminary data.</text>
</comment>
<dbReference type="EMBL" id="CAUYUJ010009003">
    <property type="protein sequence ID" value="CAK0825592.1"/>
    <property type="molecule type" value="Genomic_DNA"/>
</dbReference>
<proteinExistence type="predicted"/>
<name>A0ABN9S1I8_9DINO</name>